<dbReference type="GO" id="GO:0005524">
    <property type="term" value="F:ATP binding"/>
    <property type="evidence" value="ECO:0007669"/>
    <property type="project" value="UniProtKB-KW"/>
</dbReference>
<dbReference type="SUPFAM" id="SSF55681">
    <property type="entry name" value="Class II aaRS and biotin synthetases"/>
    <property type="match status" value="1"/>
</dbReference>
<dbReference type="AlphaFoldDB" id="A0A6J7R847"/>
<dbReference type="CDD" id="cd16442">
    <property type="entry name" value="BPL"/>
    <property type="match status" value="1"/>
</dbReference>
<evidence type="ECO:0000256" key="2">
    <source>
        <dbReference type="ARBA" id="ARBA00022741"/>
    </source>
</evidence>
<feature type="domain" description="BPL/LPL catalytic" evidence="5">
    <location>
        <begin position="9"/>
        <end position="204"/>
    </location>
</feature>
<evidence type="ECO:0000256" key="3">
    <source>
        <dbReference type="ARBA" id="ARBA00022840"/>
    </source>
</evidence>
<feature type="compositionally biased region" description="Pro residues" evidence="4">
    <location>
        <begin position="1"/>
        <end position="12"/>
    </location>
</feature>
<dbReference type="InterPro" id="IPR004408">
    <property type="entry name" value="Biotin_CoA_COase_ligase"/>
</dbReference>
<organism evidence="7">
    <name type="scientific">freshwater metagenome</name>
    <dbReference type="NCBI Taxonomy" id="449393"/>
    <lineage>
        <taxon>unclassified sequences</taxon>
        <taxon>metagenomes</taxon>
        <taxon>ecological metagenomes</taxon>
    </lineage>
</organism>
<accession>A0A6J7R847</accession>
<dbReference type="InterPro" id="IPR008988">
    <property type="entry name" value="Transcriptional_repressor_C"/>
</dbReference>
<dbReference type="NCBIfam" id="TIGR00121">
    <property type="entry name" value="birA_ligase"/>
    <property type="match status" value="1"/>
</dbReference>
<dbReference type="Gene3D" id="3.30.930.10">
    <property type="entry name" value="Bira Bifunctional Protein, Domain 2"/>
    <property type="match status" value="1"/>
</dbReference>
<dbReference type="GO" id="GO:0005737">
    <property type="term" value="C:cytoplasm"/>
    <property type="evidence" value="ECO:0007669"/>
    <property type="project" value="TreeGrafter"/>
</dbReference>
<name>A0A6J7R847_9ZZZZ</name>
<evidence type="ECO:0000259" key="5">
    <source>
        <dbReference type="PROSITE" id="PS51733"/>
    </source>
</evidence>
<feature type="region of interest" description="Disordered" evidence="4">
    <location>
        <begin position="1"/>
        <end position="24"/>
    </location>
</feature>
<keyword evidence="1" id="KW-0436">Ligase</keyword>
<dbReference type="PROSITE" id="PS51733">
    <property type="entry name" value="BPL_LPL_CATALYTIC"/>
    <property type="match status" value="1"/>
</dbReference>
<protein>
    <submittedName>
        <fullName evidence="7">Unannotated protein</fullName>
    </submittedName>
</protein>
<dbReference type="EMBL" id="CAFBPF010000232">
    <property type="protein sequence ID" value="CAB5024830.1"/>
    <property type="molecule type" value="Genomic_DNA"/>
</dbReference>
<evidence type="ECO:0000256" key="4">
    <source>
        <dbReference type="SAM" id="MobiDB-lite"/>
    </source>
</evidence>
<dbReference type="InterPro" id="IPR045864">
    <property type="entry name" value="aa-tRNA-synth_II/BPL/LPL"/>
</dbReference>
<dbReference type="SUPFAM" id="SSF50037">
    <property type="entry name" value="C-terminal domain of transcriptional repressors"/>
    <property type="match status" value="1"/>
</dbReference>
<dbReference type="EMBL" id="CAFBOR010000189">
    <property type="protein sequence ID" value="CAB4996146.1"/>
    <property type="molecule type" value="Genomic_DNA"/>
</dbReference>
<dbReference type="Pfam" id="PF02237">
    <property type="entry name" value="BPL_C"/>
    <property type="match status" value="1"/>
</dbReference>
<proteinExistence type="predicted"/>
<keyword evidence="3" id="KW-0067">ATP-binding</keyword>
<dbReference type="Gene3D" id="2.30.30.100">
    <property type="match status" value="1"/>
</dbReference>
<sequence>MNQPSATPPPEKQNPLPGEPRLGPIIRLPEVDSTNRYLLDAAREGEASGTVVVADHQSAGRGRLGRTWVAPAGASLLMSVLLRPEIAIDSVHLLTMAAGLAMADAVEAVAGFTPILKWPNDLLANDPQGGNRKLCGMLTESEIADGVLRCVVVGIGVNVQWSDFPEELTETATACNLIAGRDISRDELLEAFIDRYSSMLNSLDVVLSDYRARLGTLSTRVRIELAGEAFEGVAEGVSDDGGLEVRTDAGVLRIITAGDVVHLRPV</sequence>
<reference evidence="7" key="1">
    <citation type="submission" date="2020-05" db="EMBL/GenBank/DDBJ databases">
        <authorList>
            <person name="Chiriac C."/>
            <person name="Salcher M."/>
            <person name="Ghai R."/>
            <person name="Kavagutti S V."/>
        </authorList>
    </citation>
    <scope>NUCLEOTIDE SEQUENCE</scope>
</reference>
<dbReference type="PANTHER" id="PTHR12835">
    <property type="entry name" value="BIOTIN PROTEIN LIGASE"/>
    <property type="match status" value="1"/>
</dbReference>
<dbReference type="GO" id="GO:0004077">
    <property type="term" value="F:biotin--[biotin carboxyl-carrier protein] ligase activity"/>
    <property type="evidence" value="ECO:0007669"/>
    <property type="project" value="InterPro"/>
</dbReference>
<dbReference type="PANTHER" id="PTHR12835:SF5">
    <property type="entry name" value="BIOTIN--PROTEIN LIGASE"/>
    <property type="match status" value="1"/>
</dbReference>
<keyword evidence="2" id="KW-0547">Nucleotide-binding</keyword>
<evidence type="ECO:0000256" key="1">
    <source>
        <dbReference type="ARBA" id="ARBA00022598"/>
    </source>
</evidence>
<dbReference type="InterPro" id="IPR003142">
    <property type="entry name" value="BPL_C"/>
</dbReference>
<dbReference type="Pfam" id="PF03099">
    <property type="entry name" value="BPL_LplA_LipB"/>
    <property type="match status" value="1"/>
</dbReference>
<dbReference type="InterPro" id="IPR004143">
    <property type="entry name" value="BPL_LPL_catalytic"/>
</dbReference>
<gene>
    <name evidence="6" type="ORF">UFOPK3974_01227</name>
    <name evidence="7" type="ORF">UFOPK4071_01438</name>
</gene>
<evidence type="ECO:0000313" key="6">
    <source>
        <dbReference type="EMBL" id="CAB4996146.1"/>
    </source>
</evidence>
<evidence type="ECO:0000313" key="7">
    <source>
        <dbReference type="EMBL" id="CAB5024830.1"/>
    </source>
</evidence>